<gene>
    <name evidence="1" type="ORF">DY000_02014073</name>
</gene>
<organism evidence="1 2">
    <name type="scientific">Brassica cretica</name>
    <name type="common">Mustard</name>
    <dbReference type="NCBI Taxonomy" id="69181"/>
    <lineage>
        <taxon>Eukaryota</taxon>
        <taxon>Viridiplantae</taxon>
        <taxon>Streptophyta</taxon>
        <taxon>Embryophyta</taxon>
        <taxon>Tracheophyta</taxon>
        <taxon>Spermatophyta</taxon>
        <taxon>Magnoliopsida</taxon>
        <taxon>eudicotyledons</taxon>
        <taxon>Gunneridae</taxon>
        <taxon>Pentapetalae</taxon>
        <taxon>rosids</taxon>
        <taxon>malvids</taxon>
        <taxon>Brassicales</taxon>
        <taxon>Brassicaceae</taxon>
        <taxon>Brassiceae</taxon>
        <taxon>Brassica</taxon>
    </lineage>
</organism>
<dbReference type="EMBL" id="QGKV02000759">
    <property type="protein sequence ID" value="KAF3562456.1"/>
    <property type="molecule type" value="Genomic_DNA"/>
</dbReference>
<reference evidence="1 2" key="1">
    <citation type="journal article" date="2020" name="BMC Genomics">
        <title>Intraspecific diversification of the crop wild relative Brassica cretica Lam. using demographic model selection.</title>
        <authorList>
            <person name="Kioukis A."/>
            <person name="Michalopoulou V.A."/>
            <person name="Briers L."/>
            <person name="Pirintsos S."/>
            <person name="Studholme D.J."/>
            <person name="Pavlidis P."/>
            <person name="Sarris P.F."/>
        </authorList>
    </citation>
    <scope>NUCLEOTIDE SEQUENCE [LARGE SCALE GENOMIC DNA]</scope>
    <source>
        <strain evidence="2">cv. PFS-1207/04</strain>
    </source>
</reference>
<protein>
    <submittedName>
        <fullName evidence="1">Uncharacterized protein</fullName>
    </submittedName>
</protein>
<comment type="caution">
    <text evidence="1">The sequence shown here is derived from an EMBL/GenBank/DDBJ whole genome shotgun (WGS) entry which is preliminary data.</text>
</comment>
<proteinExistence type="predicted"/>
<evidence type="ECO:0000313" key="1">
    <source>
        <dbReference type="EMBL" id="KAF3562456.1"/>
    </source>
</evidence>
<sequence>MAGTVTGGYRNGYWRLPERYKAVGSLGYLYLTGNNYGTAGSYVKTVREQLWNGKKVIFERMESGTFFLYAVLDRQEEGESRERGKIDRKEREMAGGIAISLSIASVLTGKHVDSKEGVYGWIVTQRSTEALRLHQKGSRQNNRVDELNVVNGNRVEQVVRGLRWNLNELAKAIDGILRDNLKESGNRKN</sequence>
<dbReference type="Proteomes" id="UP000266723">
    <property type="component" value="Unassembled WGS sequence"/>
</dbReference>
<name>A0ABQ7CSE4_BRACR</name>
<accession>A0ABQ7CSE4</accession>
<keyword evidence="2" id="KW-1185">Reference proteome</keyword>
<evidence type="ECO:0000313" key="2">
    <source>
        <dbReference type="Proteomes" id="UP000266723"/>
    </source>
</evidence>